<feature type="domain" description="Golgin subfamily A member 7/ERF4" evidence="8">
    <location>
        <begin position="113"/>
        <end position="225"/>
    </location>
</feature>
<dbReference type="PANTHER" id="PTHR13254">
    <property type="entry name" value="GOLGI AUTOANTIGEN, GOLGIN SUBFAMILY A, 7"/>
    <property type="match status" value="1"/>
</dbReference>
<evidence type="ECO:0000313" key="9">
    <source>
        <dbReference type="EMBL" id="WVN87046.1"/>
    </source>
</evidence>
<reference evidence="9" key="1">
    <citation type="submission" date="2016-06" db="EMBL/GenBank/DDBJ databases">
        <authorList>
            <person name="Cuomo C."/>
            <person name="Litvintseva A."/>
            <person name="Heitman J."/>
            <person name="Chen Y."/>
            <person name="Sun S."/>
            <person name="Springer D."/>
            <person name="Dromer F."/>
            <person name="Young S."/>
            <person name="Zeng Q."/>
            <person name="Chapman S."/>
            <person name="Gujja S."/>
            <person name="Saif S."/>
            <person name="Birren B."/>
        </authorList>
    </citation>
    <scope>NUCLEOTIDE SEQUENCE</scope>
    <source>
        <strain evidence="9">CBS 7841</strain>
    </source>
</reference>
<organism evidence="9 10">
    <name type="scientific">Cryptococcus depauperatus CBS 7841</name>
    <dbReference type="NCBI Taxonomy" id="1295531"/>
    <lineage>
        <taxon>Eukaryota</taxon>
        <taxon>Fungi</taxon>
        <taxon>Dikarya</taxon>
        <taxon>Basidiomycota</taxon>
        <taxon>Agaricomycotina</taxon>
        <taxon>Tremellomycetes</taxon>
        <taxon>Tremellales</taxon>
        <taxon>Cryptococcaceae</taxon>
        <taxon>Cryptococcus</taxon>
    </lineage>
</organism>
<dbReference type="KEGG" id="cdep:91086434"/>
<reference evidence="9" key="2">
    <citation type="journal article" date="2022" name="Elife">
        <title>Obligate sexual reproduction of a homothallic fungus closely related to the Cryptococcus pathogenic species complex.</title>
        <authorList>
            <person name="Passer A.R."/>
            <person name="Clancey S.A."/>
            <person name="Shea T."/>
            <person name="David-Palma M."/>
            <person name="Averette A.F."/>
            <person name="Boekhout T."/>
            <person name="Porcel B.M."/>
            <person name="Nowrousian M."/>
            <person name="Cuomo C.A."/>
            <person name="Sun S."/>
            <person name="Heitman J."/>
            <person name="Coelho M.A."/>
        </authorList>
    </citation>
    <scope>NUCLEOTIDE SEQUENCE</scope>
    <source>
        <strain evidence="9">CBS 7841</strain>
    </source>
</reference>
<evidence type="ECO:0000256" key="4">
    <source>
        <dbReference type="ARBA" id="ARBA00018463"/>
    </source>
</evidence>
<keyword evidence="6" id="KW-0472">Membrane</keyword>
<dbReference type="InterPro" id="IPR019383">
    <property type="entry name" value="Golgin_A_7/ERF4"/>
</dbReference>
<proteinExistence type="inferred from homology"/>
<dbReference type="EMBL" id="CP143785">
    <property type="protein sequence ID" value="WVN87046.1"/>
    <property type="molecule type" value="Genomic_DNA"/>
</dbReference>
<dbReference type="PANTHER" id="PTHR13254:SF0">
    <property type="entry name" value="GOLGIN SUBFAMILY A MEMBER 7_ERF4 DOMAIN-CONTAINING PROTEIN"/>
    <property type="match status" value="1"/>
</dbReference>
<feature type="compositionally biased region" description="Basic and acidic residues" evidence="7">
    <location>
        <begin position="57"/>
        <end position="76"/>
    </location>
</feature>
<dbReference type="RefSeq" id="XP_066067746.1">
    <property type="nucleotide sequence ID" value="XM_066211649.1"/>
</dbReference>
<evidence type="ECO:0000256" key="1">
    <source>
        <dbReference type="ARBA" id="ARBA00004406"/>
    </source>
</evidence>
<accession>A0AAJ8M0X0</accession>
<dbReference type="Proteomes" id="UP000094043">
    <property type="component" value="Chromosome 2"/>
</dbReference>
<evidence type="ECO:0000259" key="8">
    <source>
        <dbReference type="Pfam" id="PF10256"/>
    </source>
</evidence>
<feature type="region of interest" description="Disordered" evidence="7">
    <location>
        <begin position="1"/>
        <end position="91"/>
    </location>
</feature>
<comment type="subunit">
    <text evidence="3">Interacts with ERF2.</text>
</comment>
<protein>
    <recommendedName>
        <fullName evidence="4">Ras modification protein ERF4</fullName>
    </recommendedName>
</protein>
<evidence type="ECO:0000256" key="5">
    <source>
        <dbReference type="ARBA" id="ARBA00022824"/>
    </source>
</evidence>
<evidence type="ECO:0000256" key="6">
    <source>
        <dbReference type="ARBA" id="ARBA00023136"/>
    </source>
</evidence>
<keyword evidence="5" id="KW-0256">Endoplasmic reticulum</keyword>
<evidence type="ECO:0000256" key="2">
    <source>
        <dbReference type="ARBA" id="ARBA00007732"/>
    </source>
</evidence>
<dbReference type="Pfam" id="PF10256">
    <property type="entry name" value="Erf4"/>
    <property type="match status" value="1"/>
</dbReference>
<dbReference type="GeneID" id="91086434"/>
<dbReference type="GO" id="GO:0006612">
    <property type="term" value="P:protein targeting to membrane"/>
    <property type="evidence" value="ECO:0007669"/>
    <property type="project" value="TreeGrafter"/>
</dbReference>
<dbReference type="GO" id="GO:0005789">
    <property type="term" value="C:endoplasmic reticulum membrane"/>
    <property type="evidence" value="ECO:0007669"/>
    <property type="project" value="UniProtKB-SubCell"/>
</dbReference>
<name>A0AAJ8M0X0_9TREE</name>
<reference evidence="9" key="3">
    <citation type="submission" date="2024-01" db="EMBL/GenBank/DDBJ databases">
        <authorList>
            <person name="Coelho M.A."/>
            <person name="David-Palma M."/>
            <person name="Shea T."/>
            <person name="Sun S."/>
            <person name="Cuomo C.A."/>
            <person name="Heitman J."/>
        </authorList>
    </citation>
    <scope>NUCLEOTIDE SEQUENCE</scope>
    <source>
        <strain evidence="9">CBS 7841</strain>
    </source>
</reference>
<dbReference type="GO" id="GO:0031211">
    <property type="term" value="C:endoplasmic reticulum palmitoyltransferase complex"/>
    <property type="evidence" value="ECO:0007669"/>
    <property type="project" value="TreeGrafter"/>
</dbReference>
<comment type="similarity">
    <text evidence="2">Belongs to the ERF4 family.</text>
</comment>
<dbReference type="AlphaFoldDB" id="A0AAJ8M0X0"/>
<sequence length="238" mass="27143">MSTVSLRTHPLSGIPEGLPHPSSTQSEDDHGLSSKRTSIGFSVLRNGHADDWEEEYERQKDRARKEKVQKDLEGWRGGHGKPRSAYPRQALPPMSYYHQPVTGEIGKHLPKEMVRIERDWSEGEICQFETIFPMELEGRVEPAQLTTFLNNINEKLREAYAVGPTVADNLIAVATLWSSLLWRESHFEKSLKLVERSIDQANHDVFNPVGLNVLSPREVALQFLEVEYVLYHSQVSKT</sequence>
<evidence type="ECO:0000313" key="10">
    <source>
        <dbReference type="Proteomes" id="UP000094043"/>
    </source>
</evidence>
<dbReference type="InterPro" id="IPR051371">
    <property type="entry name" value="Ras_palmitoyltransferase"/>
</dbReference>
<evidence type="ECO:0000256" key="7">
    <source>
        <dbReference type="SAM" id="MobiDB-lite"/>
    </source>
</evidence>
<evidence type="ECO:0000256" key="3">
    <source>
        <dbReference type="ARBA" id="ARBA00011396"/>
    </source>
</evidence>
<keyword evidence="10" id="KW-1185">Reference proteome</keyword>
<gene>
    <name evidence="9" type="ORF">L203_102222</name>
</gene>
<comment type="subcellular location">
    <subcellularLocation>
        <location evidence="1">Endoplasmic reticulum membrane</location>
        <topology evidence="1">Peripheral membrane protein</topology>
    </subcellularLocation>
</comment>